<feature type="compositionally biased region" description="Low complexity" evidence="1">
    <location>
        <begin position="179"/>
        <end position="189"/>
    </location>
</feature>
<gene>
    <name evidence="3" type="ORF">EMPS_04578</name>
</gene>
<feature type="compositionally biased region" description="Polar residues" evidence="1">
    <location>
        <begin position="127"/>
        <end position="150"/>
    </location>
</feature>
<name>A0A9P3LVI9_9FUNG</name>
<reference evidence="3" key="2">
    <citation type="journal article" date="2022" name="Microbiol. Resour. Announc.">
        <title>Whole-Genome Sequence of Entomortierella parvispora E1425, a Mucoromycotan Fungus Associated with Burkholderiaceae-Related Endosymbiotic Bacteria.</title>
        <authorList>
            <person name="Herlambang A."/>
            <person name="Guo Y."/>
            <person name="Takashima Y."/>
            <person name="Narisawa K."/>
            <person name="Ohta H."/>
            <person name="Nishizawa T."/>
        </authorList>
    </citation>
    <scope>NUCLEOTIDE SEQUENCE</scope>
    <source>
        <strain evidence="3">E1425</strain>
    </source>
</reference>
<evidence type="ECO:0000256" key="2">
    <source>
        <dbReference type="SAM" id="Phobius"/>
    </source>
</evidence>
<dbReference type="OrthoDB" id="2440866at2759"/>
<keyword evidence="2" id="KW-0812">Transmembrane</keyword>
<proteinExistence type="predicted"/>
<evidence type="ECO:0000313" key="3">
    <source>
        <dbReference type="EMBL" id="GJJ72221.1"/>
    </source>
</evidence>
<reference evidence="3" key="1">
    <citation type="submission" date="2021-11" db="EMBL/GenBank/DDBJ databases">
        <authorList>
            <person name="Herlambang A."/>
            <person name="Guo Y."/>
            <person name="Takashima Y."/>
            <person name="Nishizawa T."/>
        </authorList>
    </citation>
    <scope>NUCLEOTIDE SEQUENCE</scope>
    <source>
        <strain evidence="3">E1425</strain>
    </source>
</reference>
<accession>A0A9P3LVI9</accession>
<keyword evidence="2" id="KW-0472">Membrane</keyword>
<keyword evidence="4" id="KW-1185">Reference proteome</keyword>
<dbReference type="EMBL" id="BQFW01000006">
    <property type="protein sequence ID" value="GJJ72221.1"/>
    <property type="molecule type" value="Genomic_DNA"/>
</dbReference>
<keyword evidence="2" id="KW-1133">Transmembrane helix</keyword>
<evidence type="ECO:0000256" key="1">
    <source>
        <dbReference type="SAM" id="MobiDB-lite"/>
    </source>
</evidence>
<feature type="transmembrane region" description="Helical" evidence="2">
    <location>
        <begin position="252"/>
        <end position="272"/>
    </location>
</feature>
<feature type="region of interest" description="Disordered" evidence="1">
    <location>
        <begin position="111"/>
        <end position="189"/>
    </location>
</feature>
<protein>
    <submittedName>
        <fullName evidence="3">Uncharacterized protein</fullName>
    </submittedName>
</protein>
<organism evidence="3 4">
    <name type="scientific">Entomortierella parvispora</name>
    <dbReference type="NCBI Taxonomy" id="205924"/>
    <lineage>
        <taxon>Eukaryota</taxon>
        <taxon>Fungi</taxon>
        <taxon>Fungi incertae sedis</taxon>
        <taxon>Mucoromycota</taxon>
        <taxon>Mortierellomycotina</taxon>
        <taxon>Mortierellomycetes</taxon>
        <taxon>Mortierellales</taxon>
        <taxon>Mortierellaceae</taxon>
        <taxon>Entomortierella</taxon>
    </lineage>
</organism>
<sequence>MFPILCFSYRYLDRFEAISLSVQRARIYIMLAGSGLCCLVAAQLLMVHIVNNPHNSTYNRMTHLPPPSQLYGSLIERNTNVTGNPNHHLAMSLSAQIPNEAAERMQIAAIQSNPSETSMDEVKVVRSQDQMPTTQQSNNEKPIPRVSSNSRRSKRGDDDGQIAVVRDSDRKGPRDTVFGAEGESAAEEATTTPGYNLAGVHTIMFISAQTFLIFLLGILFLAVLIMTEFVLDKEDEDLSRTRSYFWGRVIGIGLATVISAVHGSFLTGYVLLDGQSDWIAKAAVGTILAYWFIMSWAMNKLTEPLPY</sequence>
<feature type="transmembrane region" description="Helical" evidence="2">
    <location>
        <begin position="27"/>
        <end position="50"/>
    </location>
</feature>
<feature type="transmembrane region" description="Helical" evidence="2">
    <location>
        <begin position="278"/>
        <end position="298"/>
    </location>
</feature>
<comment type="caution">
    <text evidence="3">The sequence shown here is derived from an EMBL/GenBank/DDBJ whole genome shotgun (WGS) entry which is preliminary data.</text>
</comment>
<feature type="transmembrane region" description="Helical" evidence="2">
    <location>
        <begin position="211"/>
        <end position="231"/>
    </location>
</feature>
<dbReference type="AlphaFoldDB" id="A0A9P3LVI9"/>
<dbReference type="Proteomes" id="UP000827284">
    <property type="component" value="Unassembled WGS sequence"/>
</dbReference>
<evidence type="ECO:0000313" key="4">
    <source>
        <dbReference type="Proteomes" id="UP000827284"/>
    </source>
</evidence>